<sequence>MVGWPRLLRSTTAHALVVRFAKGVTIAGTATTAATLVLSAIQDTSPPDGPPRPSVPILRATTRIEPPAGVSVPVTVAVADRAPAPMARPEPEPERPAARPTRPGRSRLSTTTPDPTPPRAASLGATLASPAATPSAAASIEPPTVSLPLDLVALARTSEDRVEGPGRDGHWTFGSSLRLARSAAESATSKVLEWKHRVTSSIGSLLDVLL</sequence>
<feature type="compositionally biased region" description="Low complexity" evidence="1">
    <location>
        <begin position="120"/>
        <end position="139"/>
    </location>
</feature>
<gene>
    <name evidence="2" type="ORF">ACFSOX_11230</name>
</gene>
<evidence type="ECO:0000313" key="3">
    <source>
        <dbReference type="Proteomes" id="UP001597314"/>
    </source>
</evidence>
<comment type="caution">
    <text evidence="2">The sequence shown here is derived from an EMBL/GenBank/DDBJ whole genome shotgun (WGS) entry which is preliminary data.</text>
</comment>
<proteinExistence type="predicted"/>
<keyword evidence="3" id="KW-1185">Reference proteome</keyword>
<reference evidence="3" key="1">
    <citation type="journal article" date="2019" name="Int. J. Syst. Evol. Microbiol.">
        <title>The Global Catalogue of Microorganisms (GCM) 10K type strain sequencing project: providing services to taxonomists for standard genome sequencing and annotation.</title>
        <authorList>
            <consortium name="The Broad Institute Genomics Platform"/>
            <consortium name="The Broad Institute Genome Sequencing Center for Infectious Disease"/>
            <person name="Wu L."/>
            <person name="Ma J."/>
        </authorList>
    </citation>
    <scope>NUCLEOTIDE SEQUENCE [LARGE SCALE GENOMIC DNA]</scope>
    <source>
        <strain evidence="3">CGMCC 1.6774</strain>
    </source>
</reference>
<organism evidence="2 3">
    <name type="scientific">Rhodoplanes azumiensis</name>
    <dbReference type="NCBI Taxonomy" id="1897628"/>
    <lineage>
        <taxon>Bacteria</taxon>
        <taxon>Pseudomonadati</taxon>
        <taxon>Pseudomonadota</taxon>
        <taxon>Alphaproteobacteria</taxon>
        <taxon>Hyphomicrobiales</taxon>
        <taxon>Nitrobacteraceae</taxon>
        <taxon>Rhodoplanes</taxon>
    </lineage>
</organism>
<feature type="region of interest" description="Disordered" evidence="1">
    <location>
        <begin position="84"/>
        <end position="141"/>
    </location>
</feature>
<protein>
    <submittedName>
        <fullName evidence="2">Uncharacterized protein</fullName>
    </submittedName>
</protein>
<dbReference type="EMBL" id="JBHUIW010000011">
    <property type="protein sequence ID" value="MFD2182727.1"/>
    <property type="molecule type" value="Genomic_DNA"/>
</dbReference>
<feature type="compositionally biased region" description="Low complexity" evidence="1">
    <location>
        <begin position="98"/>
        <end position="113"/>
    </location>
</feature>
<evidence type="ECO:0000256" key="1">
    <source>
        <dbReference type="SAM" id="MobiDB-lite"/>
    </source>
</evidence>
<name>A0ABW5AJY6_9BRAD</name>
<dbReference type="Proteomes" id="UP001597314">
    <property type="component" value="Unassembled WGS sequence"/>
</dbReference>
<evidence type="ECO:0000313" key="2">
    <source>
        <dbReference type="EMBL" id="MFD2182727.1"/>
    </source>
</evidence>
<accession>A0ABW5AJY6</accession>
<dbReference type="RefSeq" id="WP_378477901.1">
    <property type="nucleotide sequence ID" value="NZ_JBHUIW010000011.1"/>
</dbReference>